<gene>
    <name evidence="2" type="ORF">BaOVIS_001400</name>
</gene>
<comment type="caution">
    <text evidence="2">The sequence shown here is derived from an EMBL/GenBank/DDBJ whole genome shotgun (WGS) entry which is preliminary data.</text>
</comment>
<dbReference type="Proteomes" id="UP001057455">
    <property type="component" value="Unassembled WGS sequence"/>
</dbReference>
<name>A0A9W5WTF4_BABOV</name>
<dbReference type="PANTHER" id="PTHR10885:SF0">
    <property type="entry name" value="ISOPENTENYL-DIPHOSPHATE DELTA-ISOMERASE"/>
    <property type="match status" value="1"/>
</dbReference>
<dbReference type="EMBL" id="BLIY01000001">
    <property type="protein sequence ID" value="GFE52736.1"/>
    <property type="molecule type" value="Genomic_DNA"/>
</dbReference>
<dbReference type="GO" id="GO:0009240">
    <property type="term" value="P:isopentenyl diphosphate biosynthetic process"/>
    <property type="evidence" value="ECO:0007669"/>
    <property type="project" value="TreeGrafter"/>
</dbReference>
<dbReference type="Gene3D" id="3.90.79.10">
    <property type="entry name" value="Nucleoside Triphosphate Pyrophosphohydrolase"/>
    <property type="match status" value="1"/>
</dbReference>
<dbReference type="OrthoDB" id="510307at2759"/>
<organism evidence="2 3">
    <name type="scientific">Babesia ovis</name>
    <dbReference type="NCBI Taxonomy" id="5869"/>
    <lineage>
        <taxon>Eukaryota</taxon>
        <taxon>Sar</taxon>
        <taxon>Alveolata</taxon>
        <taxon>Apicomplexa</taxon>
        <taxon>Aconoidasida</taxon>
        <taxon>Piroplasmida</taxon>
        <taxon>Babesiidae</taxon>
        <taxon>Babesia</taxon>
    </lineage>
</organism>
<dbReference type="SUPFAM" id="SSF55811">
    <property type="entry name" value="Nudix"/>
    <property type="match status" value="1"/>
</dbReference>
<feature type="domain" description="Nudix hydrolase" evidence="1">
    <location>
        <begin position="45"/>
        <end position="181"/>
    </location>
</feature>
<proteinExistence type="predicted"/>
<dbReference type="GO" id="GO:0005737">
    <property type="term" value="C:cytoplasm"/>
    <property type="evidence" value="ECO:0007669"/>
    <property type="project" value="TreeGrafter"/>
</dbReference>
<dbReference type="PROSITE" id="PS51462">
    <property type="entry name" value="NUDIX"/>
    <property type="match status" value="1"/>
</dbReference>
<keyword evidence="3" id="KW-1185">Reference proteome</keyword>
<evidence type="ECO:0000313" key="3">
    <source>
        <dbReference type="Proteomes" id="UP001057455"/>
    </source>
</evidence>
<dbReference type="PANTHER" id="PTHR10885">
    <property type="entry name" value="ISOPENTENYL-DIPHOSPHATE DELTA-ISOMERASE"/>
    <property type="match status" value="1"/>
</dbReference>
<dbReference type="GO" id="GO:0004452">
    <property type="term" value="F:isopentenyl-diphosphate delta-isomerase activity"/>
    <property type="evidence" value="ECO:0007669"/>
    <property type="project" value="TreeGrafter"/>
</dbReference>
<protein>
    <submittedName>
        <fullName evidence="2">NUDIX family protein</fullName>
    </submittedName>
</protein>
<dbReference type="AlphaFoldDB" id="A0A9W5WTF4"/>
<sequence length="201" mass="22732">MTADDLIDISRLGSMADATEVIVMVDKDDNEIGTCTRKEMRQFNKWHRTSCTVLLSNNGPEVELIYHIRSKQKVYCPGYKDLAFGGVVTLGESYIDNAIRETHEECGLRLTAEHLKELGQYKRDEACLRCHYKLYVALYNGPLDKLTPQPGEVDEIIRTPLSKIDELLTTEKFSRSCPWMASLVKEFVAGGGISQLKEVQI</sequence>
<dbReference type="InterPro" id="IPR015797">
    <property type="entry name" value="NUDIX_hydrolase-like_dom_sf"/>
</dbReference>
<dbReference type="Pfam" id="PF00293">
    <property type="entry name" value="NUDIX"/>
    <property type="match status" value="1"/>
</dbReference>
<dbReference type="InterPro" id="IPR000086">
    <property type="entry name" value="NUDIX_hydrolase_dom"/>
</dbReference>
<accession>A0A9W5WTF4</accession>
<evidence type="ECO:0000313" key="2">
    <source>
        <dbReference type="EMBL" id="GFE52736.1"/>
    </source>
</evidence>
<evidence type="ECO:0000259" key="1">
    <source>
        <dbReference type="PROSITE" id="PS51462"/>
    </source>
</evidence>
<reference evidence="2" key="1">
    <citation type="submission" date="2019-12" db="EMBL/GenBank/DDBJ databases">
        <title>Genome sequence of Babesia ovis.</title>
        <authorList>
            <person name="Yamagishi J."/>
            <person name="Sevinc F."/>
            <person name="Xuan X."/>
        </authorList>
    </citation>
    <scope>NUCLEOTIDE SEQUENCE</scope>
    <source>
        <strain evidence="2">Selcuk</strain>
    </source>
</reference>